<dbReference type="STRING" id="2711.A0A067EFG4"/>
<reference evidence="3 4" key="1">
    <citation type="submission" date="2014-04" db="EMBL/GenBank/DDBJ databases">
        <authorList>
            <consortium name="International Citrus Genome Consortium"/>
            <person name="Gmitter F."/>
            <person name="Chen C."/>
            <person name="Farmerie W."/>
            <person name="Harkins T."/>
            <person name="Desany B."/>
            <person name="Mohiuddin M."/>
            <person name="Kodira C."/>
            <person name="Borodovsky M."/>
            <person name="Lomsadze A."/>
            <person name="Burns P."/>
            <person name="Jenkins J."/>
            <person name="Prochnik S."/>
            <person name="Shu S."/>
            <person name="Chapman J."/>
            <person name="Pitluck S."/>
            <person name="Schmutz J."/>
            <person name="Rokhsar D."/>
        </authorList>
    </citation>
    <scope>NUCLEOTIDE SEQUENCE</scope>
</reference>
<keyword evidence="4" id="KW-1185">Reference proteome</keyword>
<protein>
    <submittedName>
        <fullName evidence="3">Uncharacterized protein</fullName>
    </submittedName>
</protein>
<dbReference type="AlphaFoldDB" id="A0A067EFG4"/>
<dbReference type="Proteomes" id="UP000027120">
    <property type="component" value="Unassembled WGS sequence"/>
</dbReference>
<accession>A0A067EFG4</accession>
<organism evidence="3 4">
    <name type="scientific">Citrus sinensis</name>
    <name type="common">Sweet orange</name>
    <name type="synonym">Citrus aurantium var. sinensis</name>
    <dbReference type="NCBI Taxonomy" id="2711"/>
    <lineage>
        <taxon>Eukaryota</taxon>
        <taxon>Viridiplantae</taxon>
        <taxon>Streptophyta</taxon>
        <taxon>Embryophyta</taxon>
        <taxon>Tracheophyta</taxon>
        <taxon>Spermatophyta</taxon>
        <taxon>Magnoliopsida</taxon>
        <taxon>eudicotyledons</taxon>
        <taxon>Gunneridae</taxon>
        <taxon>Pentapetalae</taxon>
        <taxon>rosids</taxon>
        <taxon>malvids</taxon>
        <taxon>Sapindales</taxon>
        <taxon>Rutaceae</taxon>
        <taxon>Aurantioideae</taxon>
        <taxon>Citrus</taxon>
    </lineage>
</organism>
<feature type="region of interest" description="Disordered" evidence="1">
    <location>
        <begin position="46"/>
        <end position="92"/>
    </location>
</feature>
<gene>
    <name evidence="3" type="ORF">CISIN_1g034514mg</name>
</gene>
<evidence type="ECO:0000313" key="3">
    <source>
        <dbReference type="EMBL" id="KDO53924.1"/>
    </source>
</evidence>
<keyword evidence="2" id="KW-0732">Signal</keyword>
<feature type="signal peptide" evidence="2">
    <location>
        <begin position="1"/>
        <end position="16"/>
    </location>
</feature>
<evidence type="ECO:0000256" key="1">
    <source>
        <dbReference type="SAM" id="MobiDB-lite"/>
    </source>
</evidence>
<dbReference type="EMBL" id="KK785004">
    <property type="protein sequence ID" value="KDO53924.1"/>
    <property type="molecule type" value="Genomic_DNA"/>
</dbReference>
<evidence type="ECO:0000313" key="4">
    <source>
        <dbReference type="Proteomes" id="UP000027120"/>
    </source>
</evidence>
<feature type="chain" id="PRO_5001636371" evidence="2">
    <location>
        <begin position="17"/>
        <end position="92"/>
    </location>
</feature>
<name>A0A067EFG4_CITSI</name>
<sequence>MLIVMLLGSGFGYGIAGDKSGRTLVGPNHPGFGSFPGFPKQGPLPGHARVRFDPIGSPGVPGFEPHGFIRNPPRSSPHPDLLHHPSGSDFNF</sequence>
<proteinExistence type="predicted"/>
<evidence type="ECO:0000256" key="2">
    <source>
        <dbReference type="SAM" id="SignalP"/>
    </source>
</evidence>